<name>A0A9P6T4I2_9FUNG</name>
<feature type="compositionally biased region" description="Basic residues" evidence="1">
    <location>
        <begin position="109"/>
        <end position="121"/>
    </location>
</feature>
<dbReference type="Gene3D" id="3.30.2130.10">
    <property type="entry name" value="VC0802-like"/>
    <property type="match status" value="1"/>
</dbReference>
<feature type="domain" description="CASTOR ACT" evidence="2">
    <location>
        <begin position="20"/>
        <end position="80"/>
    </location>
</feature>
<proteinExistence type="predicted"/>
<dbReference type="GO" id="GO:0006520">
    <property type="term" value="P:amino acid metabolic process"/>
    <property type="evidence" value="ECO:0007669"/>
    <property type="project" value="UniProtKB-ARBA"/>
</dbReference>
<dbReference type="EMBL" id="JAAAID010000070">
    <property type="protein sequence ID" value="KAG0023140.1"/>
    <property type="molecule type" value="Genomic_DNA"/>
</dbReference>
<keyword evidence="4" id="KW-1185">Reference proteome</keyword>
<sequence length="170" mass="18254">MDEATMSLFPDHTLNTQAGDWRLISIGDGPLGYDECGFVNEFSKPLGENGIGLFYLSTFSSDYILVNCQDFERAVACLEESARVIAAASSSSPPMSPTEPAPSLTKGGQGHRSRRHYHRHSHDSSSLRSIDTSSLSSTSSDVEPTELSPVSTTSESSDMDKAAEETEAGN</sequence>
<protein>
    <submittedName>
        <fullName evidence="3">GATS protein-like 3</fullName>
    </submittedName>
</protein>
<evidence type="ECO:0000256" key="1">
    <source>
        <dbReference type="SAM" id="MobiDB-lite"/>
    </source>
</evidence>
<dbReference type="InterPro" id="IPR051719">
    <property type="entry name" value="CASTOR_mTORC1"/>
</dbReference>
<evidence type="ECO:0000313" key="3">
    <source>
        <dbReference type="EMBL" id="KAG0023140.1"/>
    </source>
</evidence>
<dbReference type="InterPro" id="IPR045865">
    <property type="entry name" value="ACT-like_dom_sf"/>
</dbReference>
<dbReference type="OrthoDB" id="58529at2759"/>
<accession>A0A9P6T4I2</accession>
<dbReference type="AlphaFoldDB" id="A0A9P6T4I2"/>
<gene>
    <name evidence="3" type="primary">GATSL3_1</name>
    <name evidence="3" type="ORF">BGZ80_010297</name>
</gene>
<dbReference type="Proteomes" id="UP000703661">
    <property type="component" value="Unassembled WGS sequence"/>
</dbReference>
<dbReference type="PANTHER" id="PTHR31131:SF6">
    <property type="entry name" value="CASTOR ACT DOMAIN-CONTAINING PROTEIN"/>
    <property type="match status" value="1"/>
</dbReference>
<dbReference type="InterPro" id="IPR027795">
    <property type="entry name" value="CASTOR_ACT_dom"/>
</dbReference>
<dbReference type="Pfam" id="PF13840">
    <property type="entry name" value="ACT_7"/>
    <property type="match status" value="1"/>
</dbReference>
<feature type="region of interest" description="Disordered" evidence="1">
    <location>
        <begin position="86"/>
        <end position="170"/>
    </location>
</feature>
<feature type="compositionally biased region" description="Low complexity" evidence="1">
    <location>
        <begin position="124"/>
        <end position="140"/>
    </location>
</feature>
<dbReference type="SUPFAM" id="SSF55021">
    <property type="entry name" value="ACT-like"/>
    <property type="match status" value="1"/>
</dbReference>
<dbReference type="GO" id="GO:0046394">
    <property type="term" value="P:carboxylic acid biosynthetic process"/>
    <property type="evidence" value="ECO:0007669"/>
    <property type="project" value="UniProtKB-ARBA"/>
</dbReference>
<evidence type="ECO:0000313" key="4">
    <source>
        <dbReference type="Proteomes" id="UP000703661"/>
    </source>
</evidence>
<comment type="caution">
    <text evidence="3">The sequence shown here is derived from an EMBL/GenBank/DDBJ whole genome shotgun (WGS) entry which is preliminary data.</text>
</comment>
<evidence type="ECO:0000259" key="2">
    <source>
        <dbReference type="Pfam" id="PF13840"/>
    </source>
</evidence>
<organism evidence="3 4">
    <name type="scientific">Entomortierella chlamydospora</name>
    <dbReference type="NCBI Taxonomy" id="101097"/>
    <lineage>
        <taxon>Eukaryota</taxon>
        <taxon>Fungi</taxon>
        <taxon>Fungi incertae sedis</taxon>
        <taxon>Mucoromycota</taxon>
        <taxon>Mortierellomycotina</taxon>
        <taxon>Mortierellomycetes</taxon>
        <taxon>Mortierellales</taxon>
        <taxon>Mortierellaceae</taxon>
        <taxon>Entomortierella</taxon>
    </lineage>
</organism>
<reference evidence="3" key="1">
    <citation type="journal article" date="2020" name="Fungal Divers.">
        <title>Resolving the Mortierellaceae phylogeny through synthesis of multi-gene phylogenetics and phylogenomics.</title>
        <authorList>
            <person name="Vandepol N."/>
            <person name="Liber J."/>
            <person name="Desiro A."/>
            <person name="Na H."/>
            <person name="Kennedy M."/>
            <person name="Barry K."/>
            <person name="Grigoriev I.V."/>
            <person name="Miller A.N."/>
            <person name="O'Donnell K."/>
            <person name="Stajich J.E."/>
            <person name="Bonito G."/>
        </authorList>
    </citation>
    <scope>NUCLEOTIDE SEQUENCE</scope>
    <source>
        <strain evidence="3">NRRL 2769</strain>
    </source>
</reference>
<dbReference type="PANTHER" id="PTHR31131">
    <property type="entry name" value="CHROMOSOME 1, WHOLE GENOME SHOTGUN SEQUENCE"/>
    <property type="match status" value="1"/>
</dbReference>